<dbReference type="eggNOG" id="ENOG5034CFV">
    <property type="taxonomic scope" value="Bacteria"/>
</dbReference>
<dbReference type="KEGG" id="llo:LLO_3369"/>
<dbReference type="GO" id="GO:0016791">
    <property type="term" value="F:phosphatase activity"/>
    <property type="evidence" value="ECO:0007669"/>
    <property type="project" value="InterPro"/>
</dbReference>
<dbReference type="Gene3D" id="3.60.21.10">
    <property type="match status" value="1"/>
</dbReference>
<proteinExistence type="predicted"/>
<evidence type="ECO:0000313" key="3">
    <source>
        <dbReference type="Proteomes" id="UP000001060"/>
    </source>
</evidence>
<dbReference type="Proteomes" id="UP000001060">
    <property type="component" value="Chromosome"/>
</dbReference>
<accession>D3HMY2</accession>
<dbReference type="AlphaFoldDB" id="D3HMY2"/>
<dbReference type="EMBL" id="FN650140">
    <property type="protein sequence ID" value="CBJ13832.1"/>
    <property type="molecule type" value="Genomic_DNA"/>
</dbReference>
<dbReference type="InterPro" id="IPR048521">
    <property type="entry name" value="WipA_Phos"/>
</dbReference>
<dbReference type="HOGENOM" id="CLU_606628_0_0_6"/>
<organism evidence="2 3">
    <name type="scientific">Legionella longbeachae serogroup 1 (strain NSW150)</name>
    <dbReference type="NCBI Taxonomy" id="661367"/>
    <lineage>
        <taxon>Bacteria</taxon>
        <taxon>Pseudomonadati</taxon>
        <taxon>Pseudomonadota</taxon>
        <taxon>Gammaproteobacteria</taxon>
        <taxon>Legionellales</taxon>
        <taxon>Legionellaceae</taxon>
        <taxon>Legionella</taxon>
    </lineage>
</organism>
<name>D3HMY2_LEGLN</name>
<evidence type="ECO:0000259" key="1">
    <source>
        <dbReference type="Pfam" id="PF21663"/>
    </source>
</evidence>
<dbReference type="GeneID" id="40927547"/>
<dbReference type="OrthoDB" id="5654315at2"/>
<protein>
    <recommendedName>
        <fullName evidence="1">WipA-like phosphatase domain-containing protein</fullName>
    </recommendedName>
</protein>
<sequence length="451" mass="51643">MPTLLREEVDIYVKPEIHDTGLDSKLAEVTVGDLHGNMIKLLYFLVRYGIANISSDDYDKLLKIYQTPLENIDKECLIQFNNILDRIVFQKGRMIRLLGDELADRGANDYFTLKLLEKLQLNKVPVEILLSNHSVEFIESYENEDRFHTTMVPYEGICHSIESLQRLVDKEVISREEVLELANVGYKPALRALSYSLNEDQSEITIYSHAGIGLETIEKLAKSLNVPYLDSSAKELAATIDNINRVFQGYATTNTVHTLYSRETMTAAYKCNREFVIESPIEFIMMNRNYEVLNRPVTHSSYHINFVHGHEISDLTKENIYNLDDDLGKSSDPILAPKNRGVYSAVMHIVPPSFAQKLLFDVSQSLQEESFESVDKLYESTYTPRFSLFRPESILVAEEDLVSPKKTSDNVEKLYEPILSPRFSLFKPKSILVPEVDLLTWKKLFGNDSAF</sequence>
<dbReference type="RefSeq" id="WP_003634030.1">
    <property type="nucleotide sequence ID" value="NC_013861.1"/>
</dbReference>
<keyword evidence="3" id="KW-1185">Reference proteome</keyword>
<feature type="domain" description="WipA-like phosphatase" evidence="1">
    <location>
        <begin position="94"/>
        <end position="329"/>
    </location>
</feature>
<dbReference type="InterPro" id="IPR029052">
    <property type="entry name" value="Metallo-depent_PP-like"/>
</dbReference>
<reference evidence="2 3" key="1">
    <citation type="journal article" date="2010" name="PLoS Genet.">
        <title>Analysis of the Legionella longbeachae genome and transcriptome uncovers unique strategies to cause Legionnaires' disease.</title>
        <authorList>
            <person name="Cazalet C."/>
            <person name="Gomez-Valero L."/>
            <person name="Rusniok C."/>
            <person name="Lomma M."/>
            <person name="Dervins-Ravault D."/>
            <person name="Newton H."/>
            <person name="Sansom F."/>
            <person name="Jarraud S."/>
            <person name="Zidane N."/>
            <person name="Ma L."/>
            <person name="Bouchier C."/>
            <person name="Etienne J."/>
            <person name="Hartland E."/>
            <person name="Buchrieser C."/>
        </authorList>
    </citation>
    <scope>NUCLEOTIDE SEQUENCE [LARGE SCALE GENOMIC DNA]</scope>
    <source>
        <strain evidence="2 3">NSW150</strain>
    </source>
</reference>
<dbReference type="Pfam" id="PF21663">
    <property type="entry name" value="WipA_Phos"/>
    <property type="match status" value="1"/>
</dbReference>
<evidence type="ECO:0000313" key="2">
    <source>
        <dbReference type="EMBL" id="CBJ13832.1"/>
    </source>
</evidence>
<gene>
    <name evidence="2" type="ordered locus">LLO_3369</name>
</gene>
<dbReference type="NCBIfam" id="NF043030">
    <property type="entry name" value="T4SS_Wip"/>
    <property type="match status" value="1"/>
</dbReference>